<reference evidence="2" key="2">
    <citation type="submission" date="2015-01" db="EMBL/GenBank/DDBJ databases">
        <title>Evolutionary Origins and Diversification of the Mycorrhizal Mutualists.</title>
        <authorList>
            <consortium name="DOE Joint Genome Institute"/>
            <consortium name="Mycorrhizal Genomics Consortium"/>
            <person name="Kohler A."/>
            <person name="Kuo A."/>
            <person name="Nagy L.G."/>
            <person name="Floudas D."/>
            <person name="Copeland A."/>
            <person name="Barry K.W."/>
            <person name="Cichocki N."/>
            <person name="Veneault-Fourrey C."/>
            <person name="LaButti K."/>
            <person name="Lindquist E.A."/>
            <person name="Lipzen A."/>
            <person name="Lundell T."/>
            <person name="Morin E."/>
            <person name="Murat C."/>
            <person name="Riley R."/>
            <person name="Ohm R."/>
            <person name="Sun H."/>
            <person name="Tunlid A."/>
            <person name="Henrissat B."/>
            <person name="Grigoriev I.V."/>
            <person name="Hibbett D.S."/>
            <person name="Martin F."/>
        </authorList>
    </citation>
    <scope>NUCLEOTIDE SEQUENCE [LARGE SCALE GENOMIC DNA]</scope>
    <source>
        <strain evidence="2">h7</strain>
    </source>
</reference>
<keyword evidence="2" id="KW-1185">Reference proteome</keyword>
<organism evidence="1 2">
    <name type="scientific">Hebeloma cylindrosporum</name>
    <dbReference type="NCBI Taxonomy" id="76867"/>
    <lineage>
        <taxon>Eukaryota</taxon>
        <taxon>Fungi</taxon>
        <taxon>Dikarya</taxon>
        <taxon>Basidiomycota</taxon>
        <taxon>Agaricomycotina</taxon>
        <taxon>Agaricomycetes</taxon>
        <taxon>Agaricomycetidae</taxon>
        <taxon>Agaricales</taxon>
        <taxon>Agaricineae</taxon>
        <taxon>Hymenogastraceae</taxon>
        <taxon>Hebeloma</taxon>
    </lineage>
</organism>
<reference evidence="1 2" key="1">
    <citation type="submission" date="2014-04" db="EMBL/GenBank/DDBJ databases">
        <authorList>
            <consortium name="DOE Joint Genome Institute"/>
            <person name="Kuo A."/>
            <person name="Gay G."/>
            <person name="Dore J."/>
            <person name="Kohler A."/>
            <person name="Nagy L.G."/>
            <person name="Floudas D."/>
            <person name="Copeland A."/>
            <person name="Barry K.W."/>
            <person name="Cichocki N."/>
            <person name="Veneault-Fourrey C."/>
            <person name="LaButti K."/>
            <person name="Lindquist E.A."/>
            <person name="Lipzen A."/>
            <person name="Lundell T."/>
            <person name="Morin E."/>
            <person name="Murat C."/>
            <person name="Sun H."/>
            <person name="Tunlid A."/>
            <person name="Henrissat B."/>
            <person name="Grigoriev I.V."/>
            <person name="Hibbett D.S."/>
            <person name="Martin F."/>
            <person name="Nordberg H.P."/>
            <person name="Cantor M.N."/>
            <person name="Hua S.X."/>
        </authorList>
    </citation>
    <scope>NUCLEOTIDE SEQUENCE [LARGE SCALE GENOMIC DNA]</scope>
    <source>
        <strain evidence="2">h7</strain>
    </source>
</reference>
<dbReference type="HOGENOM" id="CLU_1970833_0_0_1"/>
<evidence type="ECO:0000313" key="2">
    <source>
        <dbReference type="Proteomes" id="UP000053424"/>
    </source>
</evidence>
<gene>
    <name evidence="1" type="ORF">M413DRAFT_285889</name>
</gene>
<evidence type="ECO:0000313" key="1">
    <source>
        <dbReference type="EMBL" id="KIM36624.1"/>
    </source>
</evidence>
<name>A0A0C3BX65_HEBCY</name>
<sequence length="127" mass="14527">MALRLFRDRQCHFPAKLLLGRLHKNLELCGDGKFKDPHHQRFIILELSKSHRGDAPTNRSHDELRTLAFFYCIIELGLTDCTEMNSGSAQGPYYTYVWSPELLFGPFNSSGAPALRRAVDGLRYDAR</sequence>
<accession>A0A0C3BX65</accession>
<dbReference type="Proteomes" id="UP000053424">
    <property type="component" value="Unassembled WGS sequence"/>
</dbReference>
<proteinExistence type="predicted"/>
<dbReference type="EMBL" id="KN831803">
    <property type="protein sequence ID" value="KIM36624.1"/>
    <property type="molecule type" value="Genomic_DNA"/>
</dbReference>
<dbReference type="AlphaFoldDB" id="A0A0C3BX65"/>
<protein>
    <submittedName>
        <fullName evidence="1">Uncharacterized protein</fullName>
    </submittedName>
</protein>